<reference evidence="1" key="1">
    <citation type="submission" date="2013-07" db="EMBL/GenBank/DDBJ databases">
        <title>The Genome Sequence of Cryptococcus bestiolae CBS10118.</title>
        <authorList>
            <consortium name="The Broad Institute Genome Sequencing Platform"/>
            <person name="Cuomo C."/>
            <person name="Litvintseva A."/>
            <person name="Chen Y."/>
            <person name="Heitman J."/>
            <person name="Sun S."/>
            <person name="Springer D."/>
            <person name="Dromer F."/>
            <person name="Young S.K."/>
            <person name="Zeng Q."/>
            <person name="Gargeya S."/>
            <person name="Fitzgerald M."/>
            <person name="Abouelleil A."/>
            <person name="Alvarado L."/>
            <person name="Berlin A.M."/>
            <person name="Chapman S.B."/>
            <person name="Dewar J."/>
            <person name="Goldberg J."/>
            <person name="Griggs A."/>
            <person name="Gujja S."/>
            <person name="Hansen M."/>
            <person name="Howarth C."/>
            <person name="Imamovic A."/>
            <person name="Larimer J."/>
            <person name="McCowan C."/>
            <person name="Murphy C."/>
            <person name="Pearson M."/>
            <person name="Priest M."/>
            <person name="Roberts A."/>
            <person name="Saif S."/>
            <person name="Shea T."/>
            <person name="Sykes S."/>
            <person name="Wortman J."/>
            <person name="Nusbaum C."/>
            <person name="Birren B."/>
        </authorList>
    </citation>
    <scope>NUCLEOTIDE SEQUENCE [LARGE SCALE GENOMIC DNA]</scope>
    <source>
        <strain evidence="1">CBS 10118</strain>
    </source>
</reference>
<dbReference type="KEGG" id="kbi:30206499"/>
<dbReference type="AlphaFoldDB" id="A0A1B9G8E7"/>
<keyword evidence="3" id="KW-1185">Reference proteome</keyword>
<evidence type="ECO:0000313" key="3">
    <source>
        <dbReference type="Proteomes" id="UP000092730"/>
    </source>
</evidence>
<organism evidence="1">
    <name type="scientific">Kwoniella bestiolae CBS 10118</name>
    <dbReference type="NCBI Taxonomy" id="1296100"/>
    <lineage>
        <taxon>Eukaryota</taxon>
        <taxon>Fungi</taxon>
        <taxon>Dikarya</taxon>
        <taxon>Basidiomycota</taxon>
        <taxon>Agaricomycotina</taxon>
        <taxon>Tremellomycetes</taxon>
        <taxon>Tremellales</taxon>
        <taxon>Cryptococcaceae</taxon>
        <taxon>Kwoniella</taxon>
    </lineage>
</organism>
<name>A0A1B9G8E7_9TREE</name>
<dbReference type="VEuPathDB" id="FungiDB:I302_02100"/>
<gene>
    <name evidence="1" type="ORF">I302_02100</name>
    <name evidence="2" type="ORF">I302_103400</name>
</gene>
<dbReference type="EMBL" id="CP144542">
    <property type="protein sequence ID" value="WVW81407.1"/>
    <property type="molecule type" value="Genomic_DNA"/>
</dbReference>
<reference evidence="2" key="2">
    <citation type="submission" date="2013-07" db="EMBL/GenBank/DDBJ databases">
        <authorList>
            <consortium name="The Broad Institute Genome Sequencing Platform"/>
            <person name="Cuomo C."/>
            <person name="Litvintseva A."/>
            <person name="Chen Y."/>
            <person name="Heitman J."/>
            <person name="Sun S."/>
            <person name="Springer D."/>
            <person name="Dromer F."/>
            <person name="Young S.K."/>
            <person name="Zeng Q."/>
            <person name="Gargeya S."/>
            <person name="Fitzgerald M."/>
            <person name="Abouelleil A."/>
            <person name="Alvarado L."/>
            <person name="Berlin A.M."/>
            <person name="Chapman S.B."/>
            <person name="Dewar J."/>
            <person name="Goldberg J."/>
            <person name="Griggs A."/>
            <person name="Gujja S."/>
            <person name="Hansen M."/>
            <person name="Howarth C."/>
            <person name="Imamovic A."/>
            <person name="Larimer J."/>
            <person name="McCowan C."/>
            <person name="Murphy C."/>
            <person name="Pearson M."/>
            <person name="Priest M."/>
            <person name="Roberts A."/>
            <person name="Saif S."/>
            <person name="Shea T."/>
            <person name="Sykes S."/>
            <person name="Wortman J."/>
            <person name="Nusbaum C."/>
            <person name="Birren B."/>
        </authorList>
    </citation>
    <scope>NUCLEOTIDE SEQUENCE</scope>
    <source>
        <strain evidence="2">CBS 10118</strain>
    </source>
</reference>
<reference evidence="2" key="4">
    <citation type="submission" date="2024-02" db="EMBL/GenBank/DDBJ databases">
        <title>Comparative genomics of Cryptococcus and Kwoniella reveals pathogenesis evolution and contrasting modes of karyotype evolution via chromosome fusion or intercentromeric recombination.</title>
        <authorList>
            <person name="Coelho M.A."/>
            <person name="David-Palma M."/>
            <person name="Shea T."/>
            <person name="Bowers K."/>
            <person name="McGinley-Smith S."/>
            <person name="Mohammad A.W."/>
            <person name="Gnirke A."/>
            <person name="Yurkov A.M."/>
            <person name="Nowrousian M."/>
            <person name="Sun S."/>
            <person name="Cuomo C.A."/>
            <person name="Heitman J."/>
        </authorList>
    </citation>
    <scope>NUCLEOTIDE SEQUENCE</scope>
    <source>
        <strain evidence="2">CBS 10118</strain>
    </source>
</reference>
<proteinExistence type="predicted"/>
<dbReference type="EMBL" id="KI894019">
    <property type="protein sequence ID" value="OCF27260.1"/>
    <property type="molecule type" value="Genomic_DNA"/>
</dbReference>
<dbReference type="RefSeq" id="XP_019048330.1">
    <property type="nucleotide sequence ID" value="XM_019188768.1"/>
</dbReference>
<sequence>MAPALGYGRAKELSQAMVTPLSPVTFSYIAPSGEKHIGKVEEKHFHTVYMELPFSPLISGGMVRKEFVETEMPPNGDVP</sequence>
<dbReference type="Proteomes" id="UP000092730">
    <property type="component" value="Chromosome 2"/>
</dbReference>
<dbReference type="OrthoDB" id="10451841at2759"/>
<reference evidence="1" key="3">
    <citation type="submission" date="2014-01" db="EMBL/GenBank/DDBJ databases">
        <title>Evolution of pathogenesis and genome organization in the Tremellales.</title>
        <authorList>
            <person name="Cuomo C."/>
            <person name="Litvintseva A."/>
            <person name="Heitman J."/>
            <person name="Chen Y."/>
            <person name="Sun S."/>
            <person name="Springer D."/>
            <person name="Dromer F."/>
            <person name="Young S."/>
            <person name="Zeng Q."/>
            <person name="Chapman S."/>
            <person name="Gujja S."/>
            <person name="Saif S."/>
            <person name="Birren B."/>
        </authorList>
    </citation>
    <scope>NUCLEOTIDE SEQUENCE</scope>
    <source>
        <strain evidence="1">CBS 10118</strain>
    </source>
</reference>
<dbReference type="GeneID" id="30206499"/>
<evidence type="ECO:0000313" key="2">
    <source>
        <dbReference type="EMBL" id="WVW81407.1"/>
    </source>
</evidence>
<accession>A0A1B9G8E7</accession>
<protein>
    <submittedName>
        <fullName evidence="1">Uncharacterized protein</fullName>
    </submittedName>
</protein>
<evidence type="ECO:0000313" key="1">
    <source>
        <dbReference type="EMBL" id="OCF27260.1"/>
    </source>
</evidence>